<evidence type="ECO:0000256" key="1">
    <source>
        <dbReference type="SAM" id="Phobius"/>
    </source>
</evidence>
<reference evidence="2 3" key="1">
    <citation type="submission" date="2015-12" db="EMBL/GenBank/DDBJ databases">
        <title>The genome of Folsomia candida.</title>
        <authorList>
            <person name="Faddeeva A."/>
            <person name="Derks M.F."/>
            <person name="Anvar Y."/>
            <person name="Smit S."/>
            <person name="Van Straalen N."/>
            <person name="Roelofs D."/>
        </authorList>
    </citation>
    <scope>NUCLEOTIDE SEQUENCE [LARGE SCALE GENOMIC DNA]</scope>
    <source>
        <strain evidence="2 3">VU population</strain>
        <tissue evidence="2">Whole body</tissue>
    </source>
</reference>
<gene>
    <name evidence="2" type="ORF">Fcan01_09507</name>
</gene>
<dbReference type="AlphaFoldDB" id="A0A226EGQ0"/>
<accession>A0A226EGQ0</accession>
<feature type="transmembrane region" description="Helical" evidence="1">
    <location>
        <begin position="43"/>
        <end position="65"/>
    </location>
</feature>
<sequence length="198" mass="21302">MNSWPSVGAGVDASSLPPLQAGILPNRTTRVIIIYPTVDPQVVVVPIVSSIFFFPIVVFLIICWLRKMAAKRRQRARLAHRDDFWNERSCASIVQRSPPLSLSLGNGCSGGGSPFGNILGSELATTTMEIEMVEQRYDAITQLSSPNNNIENGVRPMPNEEIVLTPPSPICGENVGNGGARVGGTTTRIPGLIYSSVV</sequence>
<comment type="caution">
    <text evidence="2">The sequence shown here is derived from an EMBL/GenBank/DDBJ whole genome shotgun (WGS) entry which is preliminary data.</text>
</comment>
<dbReference type="Proteomes" id="UP000198287">
    <property type="component" value="Unassembled WGS sequence"/>
</dbReference>
<keyword evidence="1" id="KW-0472">Membrane</keyword>
<protein>
    <submittedName>
        <fullName evidence="2">Uncharacterized protein</fullName>
    </submittedName>
</protein>
<keyword evidence="1" id="KW-1133">Transmembrane helix</keyword>
<evidence type="ECO:0000313" key="2">
    <source>
        <dbReference type="EMBL" id="OXA56460.1"/>
    </source>
</evidence>
<evidence type="ECO:0000313" key="3">
    <source>
        <dbReference type="Proteomes" id="UP000198287"/>
    </source>
</evidence>
<keyword evidence="3" id="KW-1185">Reference proteome</keyword>
<name>A0A226EGQ0_FOLCA</name>
<dbReference type="EMBL" id="LNIX01000004">
    <property type="protein sequence ID" value="OXA56460.1"/>
    <property type="molecule type" value="Genomic_DNA"/>
</dbReference>
<proteinExistence type="predicted"/>
<organism evidence="2 3">
    <name type="scientific">Folsomia candida</name>
    <name type="common">Springtail</name>
    <dbReference type="NCBI Taxonomy" id="158441"/>
    <lineage>
        <taxon>Eukaryota</taxon>
        <taxon>Metazoa</taxon>
        <taxon>Ecdysozoa</taxon>
        <taxon>Arthropoda</taxon>
        <taxon>Hexapoda</taxon>
        <taxon>Collembola</taxon>
        <taxon>Entomobryomorpha</taxon>
        <taxon>Isotomoidea</taxon>
        <taxon>Isotomidae</taxon>
        <taxon>Proisotominae</taxon>
        <taxon>Folsomia</taxon>
    </lineage>
</organism>
<keyword evidence="1" id="KW-0812">Transmembrane</keyword>